<keyword evidence="10" id="KW-1015">Disulfide bond</keyword>
<dbReference type="PANTHER" id="PTHR35457:SF1">
    <property type="entry name" value="HEME A SYNTHASE"/>
    <property type="match status" value="1"/>
</dbReference>
<evidence type="ECO:0000256" key="6">
    <source>
        <dbReference type="ARBA" id="ARBA00023002"/>
    </source>
</evidence>
<feature type="transmembrane region" description="Helical" evidence="12">
    <location>
        <begin position="263"/>
        <end position="283"/>
    </location>
</feature>
<feature type="transmembrane region" description="Helical" evidence="12">
    <location>
        <begin position="295"/>
        <end position="317"/>
    </location>
</feature>
<gene>
    <name evidence="13" type="ORF">H7U12_17625</name>
</gene>
<dbReference type="InterPro" id="IPR003780">
    <property type="entry name" value="COX15/CtaA_fam"/>
</dbReference>
<feature type="transmembrane region" description="Helical" evidence="12">
    <location>
        <begin position="116"/>
        <end position="137"/>
    </location>
</feature>
<feature type="transmembrane region" description="Helical" evidence="12">
    <location>
        <begin position="146"/>
        <end position="165"/>
    </location>
</feature>
<evidence type="ECO:0000313" key="14">
    <source>
        <dbReference type="Proteomes" id="UP000659698"/>
    </source>
</evidence>
<protein>
    <submittedName>
        <fullName evidence="13">COX15/CtaA family protein</fullName>
    </submittedName>
</protein>
<evidence type="ECO:0000256" key="1">
    <source>
        <dbReference type="ARBA" id="ARBA00004141"/>
    </source>
</evidence>
<keyword evidence="14" id="KW-1185">Reference proteome</keyword>
<evidence type="ECO:0000256" key="5">
    <source>
        <dbReference type="ARBA" id="ARBA00022989"/>
    </source>
</evidence>
<comment type="caution">
    <text evidence="13">The sequence shown here is derived from an EMBL/GenBank/DDBJ whole genome shotgun (WGS) entry which is preliminary data.</text>
</comment>
<dbReference type="Proteomes" id="UP000659698">
    <property type="component" value="Unassembled WGS sequence"/>
</dbReference>
<evidence type="ECO:0000256" key="11">
    <source>
        <dbReference type="ARBA" id="ARBA00023444"/>
    </source>
</evidence>
<comment type="subcellular location">
    <subcellularLocation>
        <location evidence="1">Membrane</location>
        <topology evidence="1">Multi-pass membrane protein</topology>
    </subcellularLocation>
</comment>
<feature type="transmembrane region" description="Helical" evidence="12">
    <location>
        <begin position="216"/>
        <end position="235"/>
    </location>
</feature>
<proteinExistence type="predicted"/>
<feature type="transmembrane region" description="Helical" evidence="12">
    <location>
        <begin position="323"/>
        <end position="346"/>
    </location>
</feature>
<feature type="transmembrane region" description="Helical" evidence="12">
    <location>
        <begin position="12"/>
        <end position="32"/>
    </location>
</feature>
<evidence type="ECO:0000256" key="8">
    <source>
        <dbReference type="ARBA" id="ARBA00023133"/>
    </source>
</evidence>
<name>A0ABR6VWE5_9BACT</name>
<keyword evidence="3 12" id="KW-0812">Transmembrane</keyword>
<keyword evidence="7" id="KW-0408">Iron</keyword>
<sequence length="359" mass="40370">MRDKSFIVKRFKRIAVLTIASVYILILVGGIVRSTGSGMGCPDWPKCFGSWVPPTSLEQLPSDYLEVYKEKRIQKNERIGRVLQGIGFTEVAQEIFAHPSQYIETEFNVTKTWIEYVNRLVGVVIGLLIFLTVLYAFPFLKSDPKVFWGAVASLLLVLFQGWLGSLVVSTNLLPEMVTLHMALALVLLAFLIYIVIRVQREKLIGEFALASGKLKFLLVAVLLLTFLQVILGTQVREQVDLVAFDLNNQGRETWIEQLGTSFYVHRSLSILLVLLNVGLYFSLKKLGKANLLNIAKAVLVVIAAEIFLGMILAYLALPAFAQPLHLLFGTLLFGLQFLLLIMYYYAQKHQYQPSPELVA</sequence>
<evidence type="ECO:0000256" key="2">
    <source>
        <dbReference type="ARBA" id="ARBA00022475"/>
    </source>
</evidence>
<keyword evidence="9 12" id="KW-0472">Membrane</keyword>
<keyword evidence="8" id="KW-0350">Heme biosynthesis</keyword>
<evidence type="ECO:0000256" key="12">
    <source>
        <dbReference type="SAM" id="Phobius"/>
    </source>
</evidence>
<evidence type="ECO:0000313" key="13">
    <source>
        <dbReference type="EMBL" id="MBC3541519.1"/>
    </source>
</evidence>
<dbReference type="Pfam" id="PF02628">
    <property type="entry name" value="COX15-CtaA"/>
    <property type="match status" value="2"/>
</dbReference>
<keyword evidence="4" id="KW-0479">Metal-binding</keyword>
<organism evidence="13 14">
    <name type="scientific">Rufibacter sediminis</name>
    <dbReference type="NCBI Taxonomy" id="2762756"/>
    <lineage>
        <taxon>Bacteria</taxon>
        <taxon>Pseudomonadati</taxon>
        <taxon>Bacteroidota</taxon>
        <taxon>Cytophagia</taxon>
        <taxon>Cytophagales</taxon>
        <taxon>Hymenobacteraceae</taxon>
        <taxon>Rufibacter</taxon>
    </lineage>
</organism>
<evidence type="ECO:0000256" key="7">
    <source>
        <dbReference type="ARBA" id="ARBA00023004"/>
    </source>
</evidence>
<accession>A0ABR6VWE5</accession>
<dbReference type="PANTHER" id="PTHR35457">
    <property type="entry name" value="HEME A SYNTHASE"/>
    <property type="match status" value="1"/>
</dbReference>
<feature type="transmembrane region" description="Helical" evidence="12">
    <location>
        <begin position="177"/>
        <end position="196"/>
    </location>
</feature>
<dbReference type="EMBL" id="JACOAF010000041">
    <property type="protein sequence ID" value="MBC3541519.1"/>
    <property type="molecule type" value="Genomic_DNA"/>
</dbReference>
<comment type="pathway">
    <text evidence="11">Porphyrin-containing compound metabolism.</text>
</comment>
<reference evidence="13 14" key="1">
    <citation type="journal article" date="2019" name="Int. J. Syst. Evol. Microbiol.">
        <title>Rufibacter sediminis sp. nov., isolated from freshwater lake sediment.</title>
        <authorList>
            <person name="Qu J.H."/>
            <person name="Zhang L.J."/>
            <person name="Fu Y.H."/>
            <person name="Li H.F."/>
        </authorList>
    </citation>
    <scope>NUCLEOTIDE SEQUENCE [LARGE SCALE GENOMIC DNA]</scope>
    <source>
        <strain evidence="13 14">H-1</strain>
    </source>
</reference>
<keyword evidence="6" id="KW-0560">Oxidoreductase</keyword>
<evidence type="ECO:0000256" key="4">
    <source>
        <dbReference type="ARBA" id="ARBA00022723"/>
    </source>
</evidence>
<evidence type="ECO:0000256" key="9">
    <source>
        <dbReference type="ARBA" id="ARBA00023136"/>
    </source>
</evidence>
<dbReference type="RefSeq" id="WP_186640451.1">
    <property type="nucleotide sequence ID" value="NZ_JACOAF010000041.1"/>
</dbReference>
<evidence type="ECO:0000256" key="3">
    <source>
        <dbReference type="ARBA" id="ARBA00022692"/>
    </source>
</evidence>
<keyword evidence="5 12" id="KW-1133">Transmembrane helix</keyword>
<evidence type="ECO:0000256" key="10">
    <source>
        <dbReference type="ARBA" id="ARBA00023157"/>
    </source>
</evidence>
<keyword evidence="2" id="KW-1003">Cell membrane</keyword>
<dbReference type="InterPro" id="IPR050450">
    <property type="entry name" value="COX15/CtaA_HemeA_synthase"/>
</dbReference>